<dbReference type="InterPro" id="IPR029159">
    <property type="entry name" value="CA109-like"/>
</dbReference>
<dbReference type="PANTHER" id="PTHR37904:SF2">
    <property type="entry name" value="OS10G0566900 PROTEIN"/>
    <property type="match status" value="1"/>
</dbReference>
<dbReference type="EMBL" id="GEVI01027320">
    <property type="protein sequence ID" value="JAU05000.1"/>
    <property type="molecule type" value="Transcribed_RNA"/>
</dbReference>
<reference evidence="1" key="1">
    <citation type="submission" date="2016-07" db="EMBL/GenBank/DDBJ databases">
        <title>De novo transcriptome assembly of four accessions of the metal hyperaccumulator plant Noccaea caerulescens.</title>
        <authorList>
            <person name="Blande D."/>
            <person name="Halimaa P."/>
            <person name="Tervahauta A.I."/>
            <person name="Aarts M.G."/>
            <person name="Karenlampi S.O."/>
        </authorList>
    </citation>
    <scope>NUCLEOTIDE SEQUENCE</scope>
</reference>
<protein>
    <submittedName>
        <fullName evidence="1">Uncharacterized protein</fullName>
    </submittedName>
</protein>
<gene>
    <name evidence="1" type="ORF">GA_TR12367_c2_g1_i1_g.39610</name>
</gene>
<evidence type="ECO:0000313" key="1">
    <source>
        <dbReference type="EMBL" id="JAU05000.1"/>
    </source>
</evidence>
<accession>A0A1J3CGN0</accession>
<dbReference type="InterPro" id="IPR038985">
    <property type="entry name" value="OPRN-like"/>
</dbReference>
<organism evidence="1">
    <name type="scientific">Noccaea caerulescens</name>
    <name type="common">Alpine penny-cress</name>
    <name type="synonym">Thlaspi caerulescens</name>
    <dbReference type="NCBI Taxonomy" id="107243"/>
    <lineage>
        <taxon>Eukaryota</taxon>
        <taxon>Viridiplantae</taxon>
        <taxon>Streptophyta</taxon>
        <taxon>Embryophyta</taxon>
        <taxon>Tracheophyta</taxon>
        <taxon>Spermatophyta</taxon>
        <taxon>Magnoliopsida</taxon>
        <taxon>eudicotyledons</taxon>
        <taxon>Gunneridae</taxon>
        <taxon>Pentapetalae</taxon>
        <taxon>rosids</taxon>
        <taxon>malvids</taxon>
        <taxon>Brassicales</taxon>
        <taxon>Brassicaceae</taxon>
        <taxon>Coluteocarpeae</taxon>
        <taxon>Noccaea</taxon>
    </lineage>
</organism>
<dbReference type="PANTHER" id="PTHR37904">
    <property type="entry name" value="OS10G0566900 PROTEIN"/>
    <property type="match status" value="1"/>
</dbReference>
<name>A0A1J3CGN0_NOCCA</name>
<sequence length="196" mass="22546">MEAVIRKWQQKLRKGKEEMEMWEALQVRWVSLFGNASAIIQRLQDMQNPVRYGALKCVKGIEDAVVQKQMDHLESLLLSMKNILEEFLRCVSTFEKLHRDGSSQLLKMEQSKLRVSERIGVKPCIADCLEGLSLLYEMHESEYHLKSSIYSALSCLILKPSPGDLNALQCLVVDQPNIPKDEVQHIFDVIFAEEIK</sequence>
<dbReference type="Pfam" id="PF15011">
    <property type="entry name" value="CA109-like"/>
    <property type="match status" value="1"/>
</dbReference>
<proteinExistence type="predicted"/>
<dbReference type="AlphaFoldDB" id="A0A1J3CGN0"/>